<feature type="region of interest" description="Disordered" evidence="1">
    <location>
        <begin position="169"/>
        <end position="208"/>
    </location>
</feature>
<feature type="compositionally biased region" description="Basic and acidic residues" evidence="1">
    <location>
        <begin position="169"/>
        <end position="180"/>
    </location>
</feature>
<sequence length="208" mass="23111">MSVSRRLPRVTYALAERHEALWLRLKTLLDQVAATAHRHPAKPASEITRAQAEAILAEARVFLPRATREKLPEAAPDWGGLLTQLGQALAHLEAYEAQNTGWDPAIGARMWRAVRETFPVRRLAPRIAVTYPHVAAQQSAGGPTAEVTEGLVKLIQSLAFTDREKRFRESQRAARMERLNAQKAAEADADGDGESQEPRTYPRIHGLD</sequence>
<dbReference type="RefSeq" id="WP_147654947.1">
    <property type="nucleotide sequence ID" value="NZ_BMFM01000001.1"/>
</dbReference>
<reference evidence="2 3" key="1">
    <citation type="journal article" date="2015" name="Int. J. Syst. Evol. Microbiol.">
        <title>Youhaiella tibetensis gen. nov., sp. nov., isolated from subsurface sediment.</title>
        <authorList>
            <person name="Wang Y.X."/>
            <person name="Huang F.Q."/>
            <person name="Nogi Y."/>
            <person name="Pang S.J."/>
            <person name="Wang P.K."/>
            <person name="Lv J."/>
        </authorList>
    </citation>
    <scope>NUCLEOTIDE SEQUENCE [LARGE SCALE GENOMIC DNA]</scope>
    <source>
        <strain evidence="3">fig4</strain>
    </source>
</reference>
<name>A0A5B9DJU6_9HYPH</name>
<proteinExistence type="predicted"/>
<protein>
    <submittedName>
        <fullName evidence="2">Uncharacterized protein</fullName>
    </submittedName>
</protein>
<evidence type="ECO:0000313" key="2">
    <source>
        <dbReference type="EMBL" id="QEE19122.1"/>
    </source>
</evidence>
<organism evidence="2 3">
    <name type="scientific">Paradevosia tibetensis</name>
    <dbReference type="NCBI Taxonomy" id="1447062"/>
    <lineage>
        <taxon>Bacteria</taxon>
        <taxon>Pseudomonadati</taxon>
        <taxon>Pseudomonadota</taxon>
        <taxon>Alphaproteobacteria</taxon>
        <taxon>Hyphomicrobiales</taxon>
        <taxon>Devosiaceae</taxon>
        <taxon>Paradevosia</taxon>
    </lineage>
</organism>
<dbReference type="AlphaFoldDB" id="A0A5B9DJU6"/>
<dbReference type="Proteomes" id="UP000321062">
    <property type="component" value="Chromosome"/>
</dbReference>
<evidence type="ECO:0000313" key="3">
    <source>
        <dbReference type="Proteomes" id="UP000321062"/>
    </source>
</evidence>
<dbReference type="KEGG" id="yti:FNA67_02555"/>
<dbReference type="OrthoDB" id="7949176at2"/>
<evidence type="ECO:0000256" key="1">
    <source>
        <dbReference type="SAM" id="MobiDB-lite"/>
    </source>
</evidence>
<accession>A0A5B9DJU6</accession>
<gene>
    <name evidence="2" type="ORF">FNA67_02555</name>
</gene>
<keyword evidence="3" id="KW-1185">Reference proteome</keyword>
<dbReference type="EMBL" id="CP041690">
    <property type="protein sequence ID" value="QEE19122.1"/>
    <property type="molecule type" value="Genomic_DNA"/>
</dbReference>